<keyword evidence="6 12" id="KW-0274">FAD</keyword>
<reference evidence="15 16" key="1">
    <citation type="submission" date="2013-01" db="EMBL/GenBank/DDBJ databases">
        <title>Whole genome shotgun sequence of Gordonia soli NBRC 108243.</title>
        <authorList>
            <person name="Isaki-Nakamura S."/>
            <person name="Hosoyama A."/>
            <person name="Tsuchikane K."/>
            <person name="Ando Y."/>
            <person name="Baba S."/>
            <person name="Ohji S."/>
            <person name="Hamada M."/>
            <person name="Tamura T."/>
            <person name="Yamazoe A."/>
            <person name="Yamazaki S."/>
            <person name="Fujita N."/>
        </authorList>
    </citation>
    <scope>NUCLEOTIDE SEQUENCE [LARGE SCALE GENOMIC DNA]</scope>
    <source>
        <strain evidence="15 16">NBRC 108243</strain>
    </source>
</reference>
<dbReference type="PANTHER" id="PTHR48467">
    <property type="entry name" value="GLUTAMATE SYNTHASE 1 [NADH], CHLOROPLASTIC-LIKE"/>
    <property type="match status" value="1"/>
</dbReference>
<evidence type="ECO:0000256" key="10">
    <source>
        <dbReference type="ARBA" id="ARBA00023014"/>
    </source>
</evidence>
<keyword evidence="9" id="KW-0408">Iron</keyword>
<sequence length="522" mass="55898">MEVCPVNCIHPAPGEDGYATAEMLYIDPDVCIDCGACADVCPVGAISSDDELEGLDVRYLEVNAEHYARSPVTPPVPTEARSSRPIASIRPPEPVLRVAIIGSGPSACYAAEELLSNRDVAAEVTIIERLPFVGGLVRYGVAPDHSRTKSIDRSFERTLRRPGVTLHLGVEIGSDIGLDEVVAHHHAVIVAAGAADDRRMGIPGEDLPGVHSARDVVAWYNGHPDHAHRAPDLSGPRAMVLGNGNVALDVARMLISRPDDLRRTDMADHALEALEDSGIREVVLVGRRGAEFAACTTPELLGLKSLRGVDVVVADEVPVGQASPLKTRILAEFAAREPRHDRRIVFRFGASPSVVRGSDRATGVGFVSAGGNEPLEIDCGLVVRSIGYRGAAFDGLPFDDVTGTVSNEDGRVVAAPGGRRIPGLYTAGWLKRGPTGVIGTNRFCARETVSALIEDRRAGALPSPLGDASGFEELVRTRNPQSLDAEDWFAIDKYERFEGRRQGRPRVKVVDRADAVALARSR</sequence>
<evidence type="ECO:0000256" key="13">
    <source>
        <dbReference type="PIRSR" id="PIRSR000362-2"/>
    </source>
</evidence>
<protein>
    <recommendedName>
        <fullName evidence="3">ferredoxin--NADP(+) reductase</fullName>
        <ecNumber evidence="3">1.18.1.2</ecNumber>
    </recommendedName>
</protein>
<organism evidence="15 16">
    <name type="scientific">Gordonia soli NBRC 108243</name>
    <dbReference type="NCBI Taxonomy" id="1223545"/>
    <lineage>
        <taxon>Bacteria</taxon>
        <taxon>Bacillati</taxon>
        <taxon>Actinomycetota</taxon>
        <taxon>Actinomycetes</taxon>
        <taxon>Mycobacteriales</taxon>
        <taxon>Gordoniaceae</taxon>
        <taxon>Gordonia</taxon>
    </lineage>
</organism>
<comment type="cofactor">
    <cofactor evidence="1 12">
        <name>FAD</name>
        <dbReference type="ChEBI" id="CHEBI:57692"/>
    </cofactor>
</comment>
<evidence type="ECO:0000256" key="6">
    <source>
        <dbReference type="ARBA" id="ARBA00022827"/>
    </source>
</evidence>
<dbReference type="SUPFAM" id="SSF54862">
    <property type="entry name" value="4Fe-4S ferredoxins"/>
    <property type="match status" value="1"/>
</dbReference>
<proteinExistence type="inferred from homology"/>
<dbReference type="Pfam" id="PF00037">
    <property type="entry name" value="Fer4"/>
    <property type="match status" value="1"/>
</dbReference>
<evidence type="ECO:0000256" key="7">
    <source>
        <dbReference type="ARBA" id="ARBA00022857"/>
    </source>
</evidence>
<feature type="binding site" evidence="13">
    <location>
        <position position="299"/>
    </location>
    <ligand>
        <name>NADP(+)</name>
        <dbReference type="ChEBI" id="CHEBI:58349"/>
    </ligand>
</feature>
<evidence type="ECO:0000256" key="8">
    <source>
        <dbReference type="ARBA" id="ARBA00023002"/>
    </source>
</evidence>
<dbReference type="InterPro" id="IPR036188">
    <property type="entry name" value="FAD/NAD-bd_sf"/>
</dbReference>
<feature type="binding site" evidence="12">
    <location>
        <begin position="436"/>
        <end position="438"/>
    </location>
    <ligand>
        <name>FAD</name>
        <dbReference type="ChEBI" id="CHEBI:57692"/>
    </ligand>
</feature>
<feature type="binding site" evidence="12">
    <location>
        <position position="106"/>
    </location>
    <ligand>
        <name>FAD</name>
        <dbReference type="ChEBI" id="CHEBI:57692"/>
    </ligand>
</feature>
<feature type="binding site" evidence="13">
    <location>
        <begin position="287"/>
        <end position="288"/>
    </location>
    <ligand>
        <name>NADP(+)</name>
        <dbReference type="ChEBI" id="CHEBI:58349"/>
    </ligand>
</feature>
<dbReference type="EC" id="1.18.1.2" evidence="3"/>
<dbReference type="eggNOG" id="COG1146">
    <property type="taxonomic scope" value="Bacteria"/>
</dbReference>
<evidence type="ECO:0000256" key="1">
    <source>
        <dbReference type="ARBA" id="ARBA00001974"/>
    </source>
</evidence>
<dbReference type="EMBL" id="BANX01000016">
    <property type="protein sequence ID" value="GAC68497.1"/>
    <property type="molecule type" value="Genomic_DNA"/>
</dbReference>
<feature type="binding site" evidence="13">
    <location>
        <begin position="243"/>
        <end position="246"/>
    </location>
    <ligand>
        <name>NADP(+)</name>
        <dbReference type="ChEBI" id="CHEBI:58349"/>
    </ligand>
</feature>
<dbReference type="PROSITE" id="PS51379">
    <property type="entry name" value="4FE4S_FER_2"/>
    <property type="match status" value="1"/>
</dbReference>
<keyword evidence="10" id="KW-0411">Iron-sulfur</keyword>
<dbReference type="PROSITE" id="PS00198">
    <property type="entry name" value="4FE4S_FER_1"/>
    <property type="match status" value="1"/>
</dbReference>
<dbReference type="InterPro" id="IPR055275">
    <property type="entry name" value="Ferredox_Rdtase"/>
</dbReference>
<evidence type="ECO:0000256" key="11">
    <source>
        <dbReference type="ARBA" id="ARBA00047776"/>
    </source>
</evidence>
<evidence type="ECO:0000256" key="5">
    <source>
        <dbReference type="ARBA" id="ARBA00022723"/>
    </source>
</evidence>
<comment type="catalytic activity">
    <reaction evidence="11">
        <text>2 reduced [2Fe-2S]-[ferredoxin] + NADP(+) + H(+) = 2 oxidized [2Fe-2S]-[ferredoxin] + NADPH</text>
        <dbReference type="Rhea" id="RHEA:20125"/>
        <dbReference type="Rhea" id="RHEA-COMP:10000"/>
        <dbReference type="Rhea" id="RHEA-COMP:10001"/>
        <dbReference type="ChEBI" id="CHEBI:15378"/>
        <dbReference type="ChEBI" id="CHEBI:33737"/>
        <dbReference type="ChEBI" id="CHEBI:33738"/>
        <dbReference type="ChEBI" id="CHEBI:57783"/>
        <dbReference type="ChEBI" id="CHEBI:58349"/>
        <dbReference type="EC" id="1.18.1.2"/>
    </reaction>
</comment>
<dbReference type="InterPro" id="IPR021163">
    <property type="entry name" value="Ferredox_Rdtase_adrenod"/>
</dbReference>
<comment type="similarity">
    <text evidence="2">Belongs to the ferredoxin--NADP reductase type 1 family.</text>
</comment>
<evidence type="ECO:0000313" key="15">
    <source>
        <dbReference type="EMBL" id="GAC68497.1"/>
    </source>
</evidence>
<feature type="binding site" evidence="12">
    <location>
        <position position="429"/>
    </location>
    <ligand>
        <name>FAD</name>
        <dbReference type="ChEBI" id="CHEBI:57692"/>
    </ligand>
</feature>
<dbReference type="Gene3D" id="3.30.70.20">
    <property type="match status" value="1"/>
</dbReference>
<keyword evidence="4" id="KW-0285">Flavoprotein</keyword>
<keyword evidence="5" id="KW-0479">Metal-binding</keyword>
<keyword evidence="16" id="KW-1185">Reference proteome</keyword>
<dbReference type="PIRSF" id="PIRSF000362">
    <property type="entry name" value="FNR"/>
    <property type="match status" value="1"/>
</dbReference>
<dbReference type="GO" id="GO:0004324">
    <property type="term" value="F:ferredoxin-NADP+ reductase activity"/>
    <property type="evidence" value="ECO:0007669"/>
    <property type="project" value="UniProtKB-EC"/>
</dbReference>
<feature type="binding site" evidence="12">
    <location>
        <position position="172"/>
    </location>
    <ligand>
        <name>FAD</name>
        <dbReference type="ChEBI" id="CHEBI:57692"/>
    </ligand>
</feature>
<dbReference type="Gene3D" id="3.50.50.60">
    <property type="entry name" value="FAD/NAD(P)-binding domain"/>
    <property type="match status" value="1"/>
</dbReference>
<feature type="binding site" evidence="12">
    <location>
        <position position="136"/>
    </location>
    <ligand>
        <name>FAD</name>
        <dbReference type="ChEBI" id="CHEBI:57692"/>
    </ligand>
</feature>
<accession>M0QM69</accession>
<dbReference type="AlphaFoldDB" id="M0QM69"/>
<dbReference type="PANTHER" id="PTHR48467:SF1">
    <property type="entry name" value="GLUTAMATE SYNTHASE 1 [NADH], CHLOROPLASTIC-LIKE"/>
    <property type="match status" value="1"/>
</dbReference>
<dbReference type="Gene3D" id="3.40.50.720">
    <property type="entry name" value="NAD(P)-binding Rossmann-like Domain"/>
    <property type="match status" value="1"/>
</dbReference>
<feature type="domain" description="4Fe-4S ferredoxin-type" evidence="14">
    <location>
        <begin position="22"/>
        <end position="51"/>
    </location>
</feature>
<evidence type="ECO:0000256" key="9">
    <source>
        <dbReference type="ARBA" id="ARBA00023004"/>
    </source>
</evidence>
<evidence type="ECO:0000256" key="12">
    <source>
        <dbReference type="PIRSR" id="PIRSR000362-1"/>
    </source>
</evidence>
<evidence type="ECO:0000313" key="16">
    <source>
        <dbReference type="Proteomes" id="UP000011666"/>
    </source>
</evidence>
<dbReference type="Pfam" id="PF07992">
    <property type="entry name" value="Pyr_redox_2"/>
    <property type="match status" value="1"/>
</dbReference>
<keyword evidence="7 13" id="KW-0521">NADP</keyword>
<evidence type="ECO:0000256" key="2">
    <source>
        <dbReference type="ARBA" id="ARBA00008312"/>
    </source>
</evidence>
<keyword evidence="8" id="KW-0560">Oxidoreductase</keyword>
<comment type="caution">
    <text evidence="15">The sequence shown here is derived from an EMBL/GenBank/DDBJ whole genome shotgun (WGS) entry which is preliminary data.</text>
</comment>
<dbReference type="Proteomes" id="UP000011666">
    <property type="component" value="Unassembled WGS sequence"/>
</dbReference>
<dbReference type="SUPFAM" id="SSF51971">
    <property type="entry name" value="Nucleotide-binding domain"/>
    <property type="match status" value="1"/>
</dbReference>
<name>M0QM69_9ACTN</name>
<dbReference type="PRINTS" id="PR00419">
    <property type="entry name" value="ADXRDTASE"/>
</dbReference>
<gene>
    <name evidence="15" type="ORF">GS4_16_00270</name>
</gene>
<feature type="binding site" evidence="13">
    <location>
        <position position="436"/>
    </location>
    <ligand>
        <name>NADP(+)</name>
        <dbReference type="ChEBI" id="CHEBI:58349"/>
    </ligand>
</feature>
<dbReference type="GO" id="GO:0046872">
    <property type="term" value="F:metal ion binding"/>
    <property type="evidence" value="ECO:0007669"/>
    <property type="project" value="UniProtKB-KW"/>
</dbReference>
<dbReference type="GO" id="GO:0051536">
    <property type="term" value="F:iron-sulfur cluster binding"/>
    <property type="evidence" value="ECO:0007669"/>
    <property type="project" value="UniProtKB-KW"/>
</dbReference>
<evidence type="ECO:0000256" key="3">
    <source>
        <dbReference type="ARBA" id="ARBA00013223"/>
    </source>
</evidence>
<dbReference type="eggNOG" id="COG0493">
    <property type="taxonomic scope" value="Bacteria"/>
</dbReference>
<evidence type="ECO:0000256" key="4">
    <source>
        <dbReference type="ARBA" id="ARBA00022630"/>
    </source>
</evidence>
<evidence type="ECO:0000259" key="14">
    <source>
        <dbReference type="PROSITE" id="PS51379"/>
    </source>
</evidence>
<feature type="binding site" evidence="12">
    <location>
        <position position="128"/>
    </location>
    <ligand>
        <name>FAD</name>
        <dbReference type="ChEBI" id="CHEBI:57692"/>
    </ligand>
</feature>
<dbReference type="InterPro" id="IPR017900">
    <property type="entry name" value="4Fe4S_Fe_S_CS"/>
</dbReference>
<dbReference type="InterPro" id="IPR023753">
    <property type="entry name" value="FAD/NAD-binding_dom"/>
</dbReference>
<dbReference type="InterPro" id="IPR017896">
    <property type="entry name" value="4Fe4S_Fe-S-bd"/>
</dbReference>
<dbReference type="STRING" id="1223545.GS4_16_00270"/>